<dbReference type="EMBL" id="LLYA01000187">
    <property type="protein sequence ID" value="KRR19329.1"/>
    <property type="molecule type" value="Genomic_DNA"/>
</dbReference>
<keyword evidence="2" id="KW-1185">Reference proteome</keyword>
<evidence type="ECO:0000313" key="1">
    <source>
        <dbReference type="EMBL" id="KRR19329.1"/>
    </source>
</evidence>
<reference evidence="1 2" key="1">
    <citation type="submission" date="2014-03" db="EMBL/GenBank/DDBJ databases">
        <title>Bradyrhizobium valentinum sp. nov., isolated from effective nodules of Lupinus mariae-josephae, a lupine endemic of basic-lime soils in Eastern Spain.</title>
        <authorList>
            <person name="Duran D."/>
            <person name="Rey L."/>
            <person name="Navarro A."/>
            <person name="Busquets A."/>
            <person name="Imperial J."/>
            <person name="Ruiz-Argueso T."/>
        </authorList>
    </citation>
    <scope>NUCLEOTIDE SEQUENCE [LARGE SCALE GENOMIC DNA]</scope>
    <source>
        <strain evidence="1 2">Ro19</strain>
    </source>
</reference>
<organism evidence="1 2">
    <name type="scientific">Bradyrhizobium retamae</name>
    <dbReference type="NCBI Taxonomy" id="1300035"/>
    <lineage>
        <taxon>Bacteria</taxon>
        <taxon>Pseudomonadati</taxon>
        <taxon>Pseudomonadota</taxon>
        <taxon>Alphaproteobacteria</taxon>
        <taxon>Hyphomicrobiales</taxon>
        <taxon>Nitrobacteraceae</taxon>
        <taxon>Bradyrhizobium</taxon>
    </lineage>
</organism>
<dbReference type="Proteomes" id="UP000052023">
    <property type="component" value="Unassembled WGS sequence"/>
</dbReference>
<gene>
    <name evidence="1" type="ORF">CQ13_33940</name>
</gene>
<protein>
    <submittedName>
        <fullName evidence="1">Uncharacterized protein</fullName>
    </submittedName>
</protein>
<dbReference type="AlphaFoldDB" id="A0A0R3MH11"/>
<evidence type="ECO:0000313" key="2">
    <source>
        <dbReference type="Proteomes" id="UP000052023"/>
    </source>
</evidence>
<sequence length="73" mass="7601">MANEIAEGVFLIGPQFCEAARFAAGPPEFGVDPEVIVQRRNDYMAGARAAFVGDPAVAQAPAGSCEKCDGREG</sequence>
<accession>A0A0R3MH11</accession>
<comment type="caution">
    <text evidence="1">The sequence shown here is derived from an EMBL/GenBank/DDBJ whole genome shotgun (WGS) entry which is preliminary data.</text>
</comment>
<proteinExistence type="predicted"/>
<name>A0A0R3MH11_9BRAD</name>